<keyword evidence="3" id="KW-1185">Reference proteome</keyword>
<dbReference type="VEuPathDB" id="CryptoDB:Vbra_22794"/>
<protein>
    <recommendedName>
        <fullName evidence="4">F-box domain-containing protein</fullName>
    </recommendedName>
</protein>
<feature type="compositionally biased region" description="Basic residues" evidence="1">
    <location>
        <begin position="384"/>
        <end position="394"/>
    </location>
</feature>
<dbReference type="EMBL" id="CDMY01000711">
    <property type="protein sequence ID" value="CEM31091.1"/>
    <property type="molecule type" value="Genomic_DNA"/>
</dbReference>
<dbReference type="AlphaFoldDB" id="A0A0G4GLU9"/>
<evidence type="ECO:0000313" key="2">
    <source>
        <dbReference type="EMBL" id="CEM31091.1"/>
    </source>
</evidence>
<organism evidence="2 3">
    <name type="scientific">Vitrella brassicaformis (strain CCMP3155)</name>
    <dbReference type="NCBI Taxonomy" id="1169540"/>
    <lineage>
        <taxon>Eukaryota</taxon>
        <taxon>Sar</taxon>
        <taxon>Alveolata</taxon>
        <taxon>Colpodellida</taxon>
        <taxon>Vitrellaceae</taxon>
        <taxon>Vitrella</taxon>
    </lineage>
</organism>
<proteinExistence type="predicted"/>
<gene>
    <name evidence="2" type="ORF">Vbra_22794</name>
</gene>
<dbReference type="Proteomes" id="UP000041254">
    <property type="component" value="Unassembled WGS sequence"/>
</dbReference>
<feature type="region of interest" description="Disordered" evidence="1">
    <location>
        <begin position="365"/>
        <end position="414"/>
    </location>
</feature>
<accession>A0A0G4GLU9</accession>
<reference evidence="2 3" key="1">
    <citation type="submission" date="2014-11" db="EMBL/GenBank/DDBJ databases">
        <authorList>
            <person name="Zhu J."/>
            <person name="Qi W."/>
            <person name="Song R."/>
        </authorList>
    </citation>
    <scope>NUCLEOTIDE SEQUENCE [LARGE SCALE GENOMIC DNA]</scope>
</reference>
<feature type="compositionally biased region" description="Basic and acidic residues" evidence="1">
    <location>
        <begin position="396"/>
        <end position="414"/>
    </location>
</feature>
<evidence type="ECO:0008006" key="4">
    <source>
        <dbReference type="Google" id="ProtNLM"/>
    </source>
</evidence>
<evidence type="ECO:0000256" key="1">
    <source>
        <dbReference type="SAM" id="MobiDB-lite"/>
    </source>
</evidence>
<evidence type="ECO:0000313" key="3">
    <source>
        <dbReference type="Proteomes" id="UP000041254"/>
    </source>
</evidence>
<name>A0A0G4GLU9_VITBC</name>
<dbReference type="PhylomeDB" id="A0A0G4GLU9"/>
<dbReference type="InParanoid" id="A0A0G4GLU9"/>
<sequence>MMVAKVTRLAAAASACLAQLADSIALTRHTPRQDDLTDIPPDAMMTIIELSDVTSIARLKAIARHFRNALRPISRNIRLRKAIERAGVGGVVQFDGQLSHGDVLKAMWVMEEGGEGGWGEAADTLRLSEHLGYCQLPVTVGAGDLQTHPTKADFLSLPRFCAQWMLVGRRVALRRPNGQHDGTLELFRHNREIRAIRNGPNFAIVINPPLPHPTRPIHPFSQHPFQQHAKPHDPPARCRIGWQNGVGWTTVGANHRQVKASASSLLKQRMLLHRRTAVGGISNSPTVVVDRRVRGGYLDRIVTQFPDTPLDGCSDVVAYEMVGGGCGQSHVLTSSDDPFIAWIAFRTPPGDNDQNVSIIIRTSEAPAAGVANDPPDGNQGPPRPRPHRSYRLRRPGTVDHEGWLDDVKRGHTSS</sequence>